<dbReference type="Pfam" id="PF00664">
    <property type="entry name" value="ABC_membrane"/>
    <property type="match status" value="2"/>
</dbReference>
<dbReference type="SMART" id="SM00382">
    <property type="entry name" value="AAA"/>
    <property type="match status" value="2"/>
</dbReference>
<dbReference type="Gene3D" id="1.20.1560.10">
    <property type="entry name" value="ABC transporter type 1, transmembrane domain"/>
    <property type="match status" value="1"/>
</dbReference>
<evidence type="ECO:0000256" key="11">
    <source>
        <dbReference type="SAM" id="Phobius"/>
    </source>
</evidence>
<keyword evidence="10" id="KW-0325">Glycoprotein</keyword>
<dbReference type="GO" id="GO:0005524">
    <property type="term" value="F:ATP binding"/>
    <property type="evidence" value="ECO:0007669"/>
    <property type="project" value="UniProtKB-KW"/>
</dbReference>
<protein>
    <submittedName>
        <fullName evidence="14">PGP17</fullName>
    </submittedName>
</protein>
<feature type="transmembrane region" description="Helical" evidence="11">
    <location>
        <begin position="32"/>
        <end position="60"/>
    </location>
</feature>
<dbReference type="CDD" id="cd03249">
    <property type="entry name" value="ABC_MTABC3_MDL1_MDL2"/>
    <property type="match status" value="2"/>
</dbReference>
<reference evidence="15" key="1">
    <citation type="journal article" date="2016" name="Proc. Natl. Acad. Sci. U.S.A.">
        <title>Chromosome-level assembly of Arabidopsis thaliana Ler reveals the extent of translocation and inversion polymorphisms.</title>
        <authorList>
            <person name="Zapata L."/>
            <person name="Ding J."/>
            <person name="Willing E.M."/>
            <person name="Hartwig B."/>
            <person name="Bezdan D."/>
            <person name="Jiao W.B."/>
            <person name="Patel V."/>
            <person name="Velikkakam James G."/>
            <person name="Koornneef M."/>
            <person name="Ossowski S."/>
            <person name="Schneeberger K."/>
        </authorList>
    </citation>
    <scope>NUCLEOTIDE SEQUENCE [LARGE SCALE GENOMIC DNA]</scope>
    <source>
        <strain evidence="15">cv. Landsberg erecta</strain>
    </source>
</reference>
<dbReference type="PANTHER" id="PTHR45136:SF2">
    <property type="entry name" value="ABC TRANSPORTER DOMAIN-CONTAINING PROTEIN"/>
    <property type="match status" value="1"/>
</dbReference>
<dbReference type="PROSITE" id="PS50893">
    <property type="entry name" value="ABC_TRANSPORTER_2"/>
    <property type="match status" value="2"/>
</dbReference>
<proteinExistence type="inferred from homology"/>
<feature type="transmembrane region" description="Helical" evidence="11">
    <location>
        <begin position="186"/>
        <end position="205"/>
    </location>
</feature>
<dbReference type="PANTHER" id="PTHR45136">
    <property type="entry name" value="ABC TRANSPORTER DOMAIN-CONTAINING PROTEIN"/>
    <property type="match status" value="1"/>
</dbReference>
<comment type="subcellular location">
    <subcellularLocation>
        <location evidence="1">Cell membrane</location>
        <topology evidence="1">Multi-pass membrane protein</topology>
    </subcellularLocation>
</comment>
<evidence type="ECO:0000256" key="5">
    <source>
        <dbReference type="ARBA" id="ARBA00022737"/>
    </source>
</evidence>
<keyword evidence="5" id="KW-0677">Repeat</keyword>
<dbReference type="CDD" id="cd18578">
    <property type="entry name" value="ABC_6TM_Pgp_ABCB1_D2_like"/>
    <property type="match status" value="1"/>
</dbReference>
<dbReference type="InterPro" id="IPR003439">
    <property type="entry name" value="ABC_transporter-like_ATP-bd"/>
</dbReference>
<dbReference type="GO" id="GO:0016887">
    <property type="term" value="F:ATP hydrolysis activity"/>
    <property type="evidence" value="ECO:0007669"/>
    <property type="project" value="InterPro"/>
</dbReference>
<feature type="transmembrane region" description="Helical" evidence="11">
    <location>
        <begin position="714"/>
        <end position="731"/>
    </location>
</feature>
<dbReference type="InterPro" id="IPR017871">
    <property type="entry name" value="ABC_transporter-like_CS"/>
</dbReference>
<dbReference type="GO" id="GO:0005886">
    <property type="term" value="C:plasma membrane"/>
    <property type="evidence" value="ECO:0007669"/>
    <property type="project" value="UniProtKB-SubCell"/>
</dbReference>
<dbReference type="InterPro" id="IPR011527">
    <property type="entry name" value="ABC1_TM_dom"/>
</dbReference>
<feature type="transmembrane region" description="Helical" evidence="11">
    <location>
        <begin position="819"/>
        <end position="839"/>
    </location>
</feature>
<dbReference type="ExpressionAtlas" id="A0A178VCA2">
    <property type="expression patterns" value="baseline and differential"/>
</dbReference>
<evidence type="ECO:0000256" key="7">
    <source>
        <dbReference type="ARBA" id="ARBA00022840"/>
    </source>
</evidence>
<evidence type="ECO:0000256" key="8">
    <source>
        <dbReference type="ARBA" id="ARBA00022989"/>
    </source>
</evidence>
<feature type="transmembrane region" description="Helical" evidence="11">
    <location>
        <begin position="795"/>
        <end position="813"/>
    </location>
</feature>
<name>A0A178VCA2_ARATH</name>
<comment type="caution">
    <text evidence="14">The sequence shown here is derived from an EMBL/GenBank/DDBJ whole genome shotgun (WGS) entry which is preliminary data.</text>
</comment>
<dbReference type="FunFam" id="1.20.1560.10:FF:000126">
    <property type="entry name" value="Putative ABC transporter B family member 8"/>
    <property type="match status" value="1"/>
</dbReference>
<dbReference type="Gene3D" id="3.40.50.300">
    <property type="entry name" value="P-loop containing nucleotide triphosphate hydrolases"/>
    <property type="match status" value="2"/>
</dbReference>
<dbReference type="InterPro" id="IPR003593">
    <property type="entry name" value="AAA+_ATPase"/>
</dbReference>
<keyword evidence="7" id="KW-0067">ATP-binding</keyword>
<dbReference type="InterPro" id="IPR027417">
    <property type="entry name" value="P-loop_NTPase"/>
</dbReference>
<organism evidence="14 15">
    <name type="scientific">Arabidopsis thaliana</name>
    <name type="common">Mouse-ear cress</name>
    <dbReference type="NCBI Taxonomy" id="3702"/>
    <lineage>
        <taxon>Eukaryota</taxon>
        <taxon>Viridiplantae</taxon>
        <taxon>Streptophyta</taxon>
        <taxon>Embryophyta</taxon>
        <taxon>Tracheophyta</taxon>
        <taxon>Spermatophyta</taxon>
        <taxon>Magnoliopsida</taxon>
        <taxon>eudicotyledons</taxon>
        <taxon>Gunneridae</taxon>
        <taxon>Pentapetalae</taxon>
        <taxon>rosids</taxon>
        <taxon>malvids</taxon>
        <taxon>Brassicales</taxon>
        <taxon>Brassicaceae</taxon>
        <taxon>Camelineae</taxon>
        <taxon>Arabidopsis</taxon>
    </lineage>
</organism>
<evidence type="ECO:0000256" key="4">
    <source>
        <dbReference type="ARBA" id="ARBA00022692"/>
    </source>
</evidence>
<dbReference type="FunFam" id="1.20.1560.10:FF:000029">
    <property type="entry name" value="ABC transporter B family member 1"/>
    <property type="match status" value="1"/>
</dbReference>
<keyword evidence="6" id="KW-0547">Nucleotide-binding</keyword>
<dbReference type="CDD" id="cd18577">
    <property type="entry name" value="ABC_6TM_Pgp_ABCB1_D1_like"/>
    <property type="match status" value="1"/>
</dbReference>
<dbReference type="EMBL" id="LUHQ01000003">
    <property type="protein sequence ID" value="OAP03546.1"/>
    <property type="molecule type" value="Genomic_DNA"/>
</dbReference>
<evidence type="ECO:0000259" key="12">
    <source>
        <dbReference type="PROSITE" id="PS50893"/>
    </source>
</evidence>
<dbReference type="PROSITE" id="PS50929">
    <property type="entry name" value="ABC_TM1F"/>
    <property type="match status" value="2"/>
</dbReference>
<evidence type="ECO:0000313" key="14">
    <source>
        <dbReference type="EMBL" id="OAP03546.1"/>
    </source>
</evidence>
<keyword evidence="9 11" id="KW-0472">Membrane</keyword>
<evidence type="ECO:0000259" key="13">
    <source>
        <dbReference type="PROSITE" id="PS50929"/>
    </source>
</evidence>
<feature type="domain" description="ABC transporter" evidence="12">
    <location>
        <begin position="359"/>
        <end position="595"/>
    </location>
</feature>
<evidence type="ECO:0000256" key="9">
    <source>
        <dbReference type="ARBA" id="ARBA00023136"/>
    </source>
</evidence>
<feature type="domain" description="ABC transmembrane type-1" evidence="13">
    <location>
        <begin position="36"/>
        <end position="324"/>
    </location>
</feature>
<dbReference type="FunFam" id="3.40.50.300:FF:000205">
    <property type="entry name" value="ABC transporter B family member 4"/>
    <property type="match status" value="2"/>
</dbReference>
<comment type="similarity">
    <text evidence="2">Belongs to the ABC transporter superfamily. ABCB family. Multidrug resistance exporter (TC 3.A.1.201) subfamily.</text>
</comment>
<dbReference type="InterPro" id="IPR036640">
    <property type="entry name" value="ABC1_TM_sf"/>
</dbReference>
<feature type="transmembrane region" description="Helical" evidence="11">
    <location>
        <begin position="161"/>
        <end position="180"/>
    </location>
</feature>
<keyword evidence="4 11" id="KW-0812">Transmembrane</keyword>
<dbReference type="SUPFAM" id="SSF90123">
    <property type="entry name" value="ABC transporter transmembrane region"/>
    <property type="match status" value="2"/>
</dbReference>
<keyword evidence="8 11" id="KW-1133">Transmembrane helix</keyword>
<evidence type="ECO:0000256" key="2">
    <source>
        <dbReference type="ARBA" id="ARBA00007577"/>
    </source>
</evidence>
<evidence type="ECO:0000256" key="3">
    <source>
        <dbReference type="ARBA" id="ARBA00022448"/>
    </source>
</evidence>
<dbReference type="SUPFAM" id="SSF52540">
    <property type="entry name" value="P-loop containing nucleoside triphosphate hydrolases"/>
    <property type="match status" value="2"/>
</dbReference>
<feature type="transmembrane region" description="Helical" evidence="11">
    <location>
        <begin position="80"/>
        <end position="103"/>
    </location>
</feature>
<keyword evidence="3" id="KW-0813">Transport</keyword>
<feature type="transmembrane region" description="Helical" evidence="11">
    <location>
        <begin position="671"/>
        <end position="694"/>
    </location>
</feature>
<dbReference type="AlphaFoldDB" id="A0A178VCA2"/>
<accession>A0A178VCA2</accession>
<feature type="domain" description="ABC transmembrane type-1" evidence="13">
    <location>
        <begin position="675"/>
        <end position="960"/>
    </location>
</feature>
<gene>
    <name evidence="14" type="ordered locus">AXX17_At3g30940</name>
</gene>
<evidence type="ECO:0000256" key="1">
    <source>
        <dbReference type="ARBA" id="ARBA00004651"/>
    </source>
</evidence>
<dbReference type="PROSITE" id="PS00211">
    <property type="entry name" value="ABC_TRANSPORTER_1"/>
    <property type="match status" value="2"/>
</dbReference>
<sequence length="1240" mass="136076">MGKEDEKESGRDKMKSFGSIRSIFMHADGVDWILMALGLIGAVGDGFITPVVVFIFNTLLNNLGTSSSNNKTFMQTISKNVVALLYVACGSWVICFLEGYCWTRTGERQAARMREKYLRAVLRQDVGYFDLHVTSTSDVITSISSDSLVIQDFLSEKLPNFLMNASAFVASYIVSFILMWRLTIVGFPFIILLLVPGLMYGRALVSISRKIHEQYNEAGSIAEQAISSVRTVYAFGSENKMIGKFSTALRGSVKLGLRQGLAKGITIGSNGVTHAIWAFLTWYGSRLVMNHGSKGGTVFVVISCITYGGVSLGQSLSNLKYFSEAFVAWERILEVIKRVPDIDSNKKEGQILERMKGEVEFNHVKFTYLSRPETTIFDDLCLKIPAGKTVALVGGSGSGKSTVISLLQRFYDPIAGEILIDGVSIDKLQVNWLRSQMGLVSQEPVLFATSITENILFGKEDASLDEVVEAAKASNAHTFISQFPLGYKTQVGERGVQMSGGQKQRIAIARAIIKSPKILLLDEATSALDSESERVVQESLDNASIGRTTIVIAHRLSTIRNADVICVIHNGQIVETGSHEELLKRIDGQYTSLVSLQQMENEESNVNINVSVTKDQVMSLSKDFKYSQHNSIGSTSSSIVTNVSDLIPNDNLPLVPSFTRLMAMNRPEWKYALYGCLSAALVGVLQPVSAYSAGSMISVFFLTSHDQIKEKTRIYVLLFVGLAIFSFLVNISQHYGFAYMGEYLTKRIREQMLSKILTFEVNWFDIDDNSSGAICSRLAKDANVVRSMVGDRMSLLVQTISAVIIACIIGLVIAWRLAIVMISVQPLIVVCFYTQRVLLKSLSEKASKAQDESSKLAAEAVSNIRTITAFSSQERIIKLLKKVQEGPRRESVHRSWLAGIVLGTSRSLITCTSALNFWYGGRLIADGKIVSKAFFEIFLIFVTTGRVIADAGTMTTDLARGLDAVGSVFAVLDRCTTIEPKNPDGYVAEKIKGQITFLNVDFAYPTRPDVVIFENFSIEIDEGKSTAIVGTSGSGKSTIIGLIERFYDPLKGTVKIDGRDIRSYHLRSLRKYISLVSQEPMLFAGTIRENIMYGGTSDKINESEIIEAAKAANAHDFITSLSNGYDTNCGDKGVQLSGGQKQRIAIARAVLKNPSVLLLDEATSALDSKSERVVQDALERVMVGRTSIMIAHRLSTIQNCDMIVVLGKGKIVESGTHSSLLEKGPTGTYFSLAGIQRTLC</sequence>
<feature type="domain" description="ABC transporter" evidence="12">
    <location>
        <begin position="995"/>
        <end position="1233"/>
    </location>
</feature>
<evidence type="ECO:0000256" key="10">
    <source>
        <dbReference type="ARBA" id="ARBA00023180"/>
    </source>
</evidence>
<evidence type="ECO:0000256" key="6">
    <source>
        <dbReference type="ARBA" id="ARBA00022741"/>
    </source>
</evidence>
<dbReference type="GO" id="GO:0140359">
    <property type="term" value="F:ABC-type transporter activity"/>
    <property type="evidence" value="ECO:0007669"/>
    <property type="project" value="InterPro"/>
</dbReference>
<dbReference type="Pfam" id="PF00005">
    <property type="entry name" value="ABC_tran"/>
    <property type="match status" value="2"/>
</dbReference>
<dbReference type="Proteomes" id="UP000078284">
    <property type="component" value="Chromosome 3"/>
</dbReference>
<evidence type="ECO:0000313" key="15">
    <source>
        <dbReference type="Proteomes" id="UP000078284"/>
    </source>
</evidence>